<reference evidence="2 3" key="1">
    <citation type="submission" date="2020-08" db="EMBL/GenBank/DDBJ databases">
        <title>The genome sequence of Novosphingobium flavum 4Y4.</title>
        <authorList>
            <person name="Liu Y."/>
        </authorList>
    </citation>
    <scope>NUCLEOTIDE SEQUENCE [LARGE SCALE GENOMIC DNA]</scope>
    <source>
        <strain evidence="2 3">4Y4</strain>
    </source>
</reference>
<feature type="compositionally biased region" description="Low complexity" evidence="1">
    <location>
        <begin position="52"/>
        <end position="66"/>
    </location>
</feature>
<evidence type="ECO:0000313" key="3">
    <source>
        <dbReference type="Proteomes" id="UP000520156"/>
    </source>
</evidence>
<gene>
    <name evidence="2" type="ORF">H7F49_15440</name>
</gene>
<proteinExistence type="predicted"/>
<protein>
    <submittedName>
        <fullName evidence="2">Uncharacterized protein</fullName>
    </submittedName>
</protein>
<name>A0A7X1KD88_9SPHN</name>
<dbReference type="Proteomes" id="UP000520156">
    <property type="component" value="Unassembled WGS sequence"/>
</dbReference>
<dbReference type="RefSeq" id="WP_185684476.1">
    <property type="nucleotide sequence ID" value="NZ_JACLAU010000034.1"/>
</dbReference>
<dbReference type="EMBL" id="JACLAU010000034">
    <property type="protein sequence ID" value="MBC2653089.1"/>
    <property type="molecule type" value="Genomic_DNA"/>
</dbReference>
<dbReference type="AlphaFoldDB" id="A0A7X1KD88"/>
<evidence type="ECO:0000313" key="2">
    <source>
        <dbReference type="EMBL" id="MBC2653089.1"/>
    </source>
</evidence>
<comment type="caution">
    <text evidence="2">The sequence shown here is derived from an EMBL/GenBank/DDBJ whole genome shotgun (WGS) entry which is preliminary data.</text>
</comment>
<accession>A0A7X1KD88</accession>
<keyword evidence="3" id="KW-1185">Reference proteome</keyword>
<sequence>MAQKPAARPIFDAPIQVIAGRDGTVALFLPDGHRVVLTAAAAQRSAAMLSRARPVLPPTGAARTGGPPTGPAGQVIAADFGGGRAPPPGQTLGKPDAGAYMAPHHGPTDPSHLRQEENRRRKSARAVRLPY</sequence>
<organism evidence="2 3">
    <name type="scientific">Novosphingobium aerophilum</name>
    <dbReference type="NCBI Taxonomy" id="2839843"/>
    <lineage>
        <taxon>Bacteria</taxon>
        <taxon>Pseudomonadati</taxon>
        <taxon>Pseudomonadota</taxon>
        <taxon>Alphaproteobacteria</taxon>
        <taxon>Sphingomonadales</taxon>
        <taxon>Sphingomonadaceae</taxon>
        <taxon>Novosphingobium</taxon>
    </lineage>
</organism>
<feature type="region of interest" description="Disordered" evidence="1">
    <location>
        <begin position="52"/>
        <end position="131"/>
    </location>
</feature>
<evidence type="ECO:0000256" key="1">
    <source>
        <dbReference type="SAM" id="MobiDB-lite"/>
    </source>
</evidence>